<dbReference type="AlphaFoldDB" id="A0A7K1HH26"/>
<gene>
    <name evidence="8" type="ORF">GMD66_14740</name>
</gene>
<protein>
    <submittedName>
        <fullName evidence="8">RagB/SusD family nutrient uptake outer membrane protein</fullName>
    </submittedName>
</protein>
<evidence type="ECO:0000256" key="2">
    <source>
        <dbReference type="ARBA" id="ARBA00006275"/>
    </source>
</evidence>
<comment type="similarity">
    <text evidence="2">Belongs to the SusD family.</text>
</comment>
<evidence type="ECO:0000256" key="3">
    <source>
        <dbReference type="ARBA" id="ARBA00022729"/>
    </source>
</evidence>
<evidence type="ECO:0000313" key="8">
    <source>
        <dbReference type="EMBL" id="MTU30448.1"/>
    </source>
</evidence>
<dbReference type="GO" id="GO:0009279">
    <property type="term" value="C:cell outer membrane"/>
    <property type="evidence" value="ECO:0007669"/>
    <property type="project" value="UniProtKB-SubCell"/>
</dbReference>
<reference evidence="8 9" key="1">
    <citation type="journal article" date="2019" name="Nat. Med.">
        <title>A library of human gut bacterial isolates paired with longitudinal multiomics data enables mechanistic microbiome research.</title>
        <authorList>
            <person name="Poyet M."/>
            <person name="Groussin M."/>
            <person name="Gibbons S.M."/>
            <person name="Avila-Pacheco J."/>
            <person name="Jiang X."/>
            <person name="Kearney S.M."/>
            <person name="Perrotta A.R."/>
            <person name="Berdy B."/>
            <person name="Zhao S."/>
            <person name="Lieberman T.D."/>
            <person name="Swanson P.K."/>
            <person name="Smith M."/>
            <person name="Roesemann S."/>
            <person name="Alexander J.E."/>
            <person name="Rich S.A."/>
            <person name="Livny J."/>
            <person name="Vlamakis H."/>
            <person name="Clish C."/>
            <person name="Bullock K."/>
            <person name="Deik A."/>
            <person name="Scott J."/>
            <person name="Pierce K.A."/>
            <person name="Xavier R.J."/>
            <person name="Alm E.J."/>
        </authorList>
    </citation>
    <scope>NUCLEOTIDE SEQUENCE [LARGE SCALE GENOMIC DNA]</scope>
    <source>
        <strain evidence="8 9">BIOML-A25</strain>
    </source>
</reference>
<organism evidence="8 9">
    <name type="scientific">Parabacteroides merdae</name>
    <dbReference type="NCBI Taxonomy" id="46503"/>
    <lineage>
        <taxon>Bacteria</taxon>
        <taxon>Pseudomonadati</taxon>
        <taxon>Bacteroidota</taxon>
        <taxon>Bacteroidia</taxon>
        <taxon>Bacteroidales</taxon>
        <taxon>Tannerellaceae</taxon>
        <taxon>Parabacteroides</taxon>
    </lineage>
</organism>
<comment type="subcellular location">
    <subcellularLocation>
        <location evidence="1">Cell outer membrane</location>
    </subcellularLocation>
</comment>
<dbReference type="Proteomes" id="UP000437446">
    <property type="component" value="Unassembled WGS sequence"/>
</dbReference>
<sequence length="600" mass="69218">MKKLYIVSLGLSLLLTIPSCNYLDVVPDERPTEEDAFQDKYAAERYLYSCYSFMPQERQMGASIRPHGEILSSTDSPATDILLGNISAANPGDYRFWSRMYGAFRRCYTFLENVDNVPHLDEETKKIYKAETNFLLGYYGFYLMKAYGPFIIPEGLYDYNMSPADYPKRAKFDDCVDWIIGRLDEAGAGLLDKQPVNALGRATTVINDALKSRVLLYAASPLFNGNTAFYANALLDPETKEPLMPQTYDANKWKKALEASEMAIKNAEAAGHELYQGEATEEMPFPADPTEYSLRMTFIDRENKEVIWGDSRKEGYYGLQNECTPRDPENEDPSWNNNSPQLEMVEMFYSEKGLPVKEDPTYYPESQWFQLDKYEGETTCKLHLKREPRFYAWISFHNGWYELQRNGESRIRTMYRNEDIHGSGTRTRNYSKSGYLVKKGVGPSFSTRNGYPNYPWPLIRLAELYLNAAEAAIEVNDLELGKKYLNKIRERAGIPTVEASWKGVASLTQDKLRQIVHQERNIELFCESHYRWDLNRWLEAEKKMNHNPHGLNINGKTDEDFFTPVEVNVRWGFTSPANYLMPIETSELNMNTKLVQNPGY</sequence>
<dbReference type="InterPro" id="IPR011990">
    <property type="entry name" value="TPR-like_helical_dom_sf"/>
</dbReference>
<evidence type="ECO:0000256" key="5">
    <source>
        <dbReference type="ARBA" id="ARBA00023237"/>
    </source>
</evidence>
<evidence type="ECO:0000256" key="1">
    <source>
        <dbReference type="ARBA" id="ARBA00004442"/>
    </source>
</evidence>
<dbReference type="EMBL" id="WNCR01000008">
    <property type="protein sequence ID" value="MTU30448.1"/>
    <property type="molecule type" value="Genomic_DNA"/>
</dbReference>
<keyword evidence="5" id="KW-0998">Cell outer membrane</keyword>
<accession>A0A7K1HH26</accession>
<keyword evidence="3 6" id="KW-0732">Signal</keyword>
<evidence type="ECO:0000256" key="4">
    <source>
        <dbReference type="ARBA" id="ARBA00023136"/>
    </source>
</evidence>
<dbReference type="Gene3D" id="1.25.40.390">
    <property type="match status" value="1"/>
</dbReference>
<evidence type="ECO:0000259" key="7">
    <source>
        <dbReference type="Pfam" id="PF07980"/>
    </source>
</evidence>
<evidence type="ECO:0000313" key="9">
    <source>
        <dbReference type="Proteomes" id="UP000437446"/>
    </source>
</evidence>
<dbReference type="RefSeq" id="WP_129943782.1">
    <property type="nucleotide sequence ID" value="NZ_JBCHEI010000001.1"/>
</dbReference>
<feature type="chain" id="PRO_5029682011" evidence="6">
    <location>
        <begin position="23"/>
        <end position="600"/>
    </location>
</feature>
<comment type="caution">
    <text evidence="8">The sequence shown here is derived from an EMBL/GenBank/DDBJ whole genome shotgun (WGS) entry which is preliminary data.</text>
</comment>
<evidence type="ECO:0000256" key="6">
    <source>
        <dbReference type="SAM" id="SignalP"/>
    </source>
</evidence>
<dbReference type="Pfam" id="PF07980">
    <property type="entry name" value="SusD_RagB"/>
    <property type="match status" value="1"/>
</dbReference>
<feature type="domain" description="RagB/SusD" evidence="7">
    <location>
        <begin position="304"/>
        <end position="600"/>
    </location>
</feature>
<dbReference type="SUPFAM" id="SSF48452">
    <property type="entry name" value="TPR-like"/>
    <property type="match status" value="1"/>
</dbReference>
<proteinExistence type="inferred from homology"/>
<keyword evidence="4" id="KW-0472">Membrane</keyword>
<name>A0A7K1HH26_9BACT</name>
<feature type="signal peptide" evidence="6">
    <location>
        <begin position="1"/>
        <end position="22"/>
    </location>
</feature>
<dbReference type="InterPro" id="IPR012944">
    <property type="entry name" value="SusD_RagB_dom"/>
</dbReference>